<feature type="transmembrane region" description="Helical" evidence="5">
    <location>
        <begin position="247"/>
        <end position="263"/>
    </location>
</feature>
<reference evidence="7 8" key="1">
    <citation type="journal article" date="2018" name="New Phytol.">
        <title>Phylogenomics of Endogonaceae and evolution of mycorrhizas within Mucoromycota.</title>
        <authorList>
            <person name="Chang Y."/>
            <person name="Desiro A."/>
            <person name="Na H."/>
            <person name="Sandor L."/>
            <person name="Lipzen A."/>
            <person name="Clum A."/>
            <person name="Barry K."/>
            <person name="Grigoriev I.V."/>
            <person name="Martin F.M."/>
            <person name="Stajich J.E."/>
            <person name="Smith M.E."/>
            <person name="Bonito G."/>
            <person name="Spatafora J.W."/>
        </authorList>
    </citation>
    <scope>NUCLEOTIDE SEQUENCE [LARGE SCALE GENOMIC DNA]</scope>
    <source>
        <strain evidence="7 8">GMNB39</strain>
    </source>
</reference>
<evidence type="ECO:0000256" key="3">
    <source>
        <dbReference type="ARBA" id="ARBA00022989"/>
    </source>
</evidence>
<evidence type="ECO:0000256" key="2">
    <source>
        <dbReference type="ARBA" id="ARBA00022692"/>
    </source>
</evidence>
<dbReference type="PROSITE" id="PS50850">
    <property type="entry name" value="MFS"/>
    <property type="match status" value="1"/>
</dbReference>
<sequence length="427" mass="46708">MSGQEEKIENAGFTRKVEKHKSPWELLTSLNKAQQITFASAFLGWALDAFDYFTVSLTASSIANDFGVEVSAVTTAITFTLMLRPVGALIFGAVADRYGRKWPLMADILLYSLVELASGFSPNLITFVILRGVFGIAMGGEWGLGSSLAMESLPADARGLFSGILQQGYATGYLLATVFNYAIITGAGASWRVVFYSSTFPALLIIIIRIFVPESDAFEKAKAQREREGRSYWDDVKNVCKSHFGRIIYAILLMAFFNFMSHGSQDLYPAFLQKQKHYSAADVTITSVIYNCGAIIGGTMVGYFSEYWGRRRVIIVCAFCGGAFIALWAFGPNMASLQFGAFMLQFFVQGAWGVIPAHLNELSPPEFRGTFPGLSYQLGNLISSASAQIEALLGEKFPVLNETGQPLLDTNGAQTPNYALTQAIFMA</sequence>
<feature type="non-terminal residue" evidence="7">
    <location>
        <position position="427"/>
    </location>
</feature>
<evidence type="ECO:0000313" key="7">
    <source>
        <dbReference type="EMBL" id="RUO95482.1"/>
    </source>
</evidence>
<keyword evidence="2 5" id="KW-0812">Transmembrane</keyword>
<dbReference type="GO" id="GO:0005886">
    <property type="term" value="C:plasma membrane"/>
    <property type="evidence" value="ECO:0007669"/>
    <property type="project" value="TreeGrafter"/>
</dbReference>
<evidence type="ECO:0000256" key="4">
    <source>
        <dbReference type="ARBA" id="ARBA00023136"/>
    </source>
</evidence>
<dbReference type="OrthoDB" id="5296287at2759"/>
<dbReference type="EMBL" id="RBNI01029391">
    <property type="protein sequence ID" value="RUO95482.1"/>
    <property type="molecule type" value="Genomic_DNA"/>
</dbReference>
<feature type="transmembrane region" description="Helical" evidence="5">
    <location>
        <begin position="36"/>
        <end position="55"/>
    </location>
</feature>
<dbReference type="Gene3D" id="1.20.1250.20">
    <property type="entry name" value="MFS general substrate transporter like domains"/>
    <property type="match status" value="2"/>
</dbReference>
<dbReference type="CDD" id="cd17316">
    <property type="entry name" value="MFS_SV2_like"/>
    <property type="match status" value="1"/>
</dbReference>
<accession>A0A432ZYB4</accession>
<dbReference type="InterPro" id="IPR005829">
    <property type="entry name" value="Sugar_transporter_CS"/>
</dbReference>
<feature type="transmembrane region" description="Helical" evidence="5">
    <location>
        <begin position="313"/>
        <end position="331"/>
    </location>
</feature>
<evidence type="ECO:0000256" key="5">
    <source>
        <dbReference type="SAM" id="Phobius"/>
    </source>
</evidence>
<feature type="transmembrane region" description="Helical" evidence="5">
    <location>
        <begin position="75"/>
        <end position="95"/>
    </location>
</feature>
<keyword evidence="3 5" id="KW-1133">Transmembrane helix</keyword>
<dbReference type="PROSITE" id="PS00217">
    <property type="entry name" value="SUGAR_TRANSPORT_2"/>
    <property type="match status" value="1"/>
</dbReference>
<dbReference type="PANTHER" id="PTHR23508:SF10">
    <property type="entry name" value="CARBOXYLIC ACID TRANSPORTER PROTEIN HOMOLOG"/>
    <property type="match status" value="1"/>
</dbReference>
<dbReference type="AlphaFoldDB" id="A0A432ZYB4"/>
<gene>
    <name evidence="7" type="ORF">BC936DRAFT_143929</name>
</gene>
<comment type="subcellular location">
    <subcellularLocation>
        <location evidence="1">Membrane</location>
        <topology evidence="1">Multi-pass membrane protein</topology>
    </subcellularLocation>
</comment>
<evidence type="ECO:0000256" key="1">
    <source>
        <dbReference type="ARBA" id="ARBA00004141"/>
    </source>
</evidence>
<feature type="domain" description="Major facilitator superfamily (MFS) profile" evidence="6">
    <location>
        <begin position="37"/>
        <end position="427"/>
    </location>
</feature>
<organism evidence="7 8">
    <name type="scientific">Jimgerdemannia flammicorona</name>
    <dbReference type="NCBI Taxonomy" id="994334"/>
    <lineage>
        <taxon>Eukaryota</taxon>
        <taxon>Fungi</taxon>
        <taxon>Fungi incertae sedis</taxon>
        <taxon>Mucoromycota</taxon>
        <taxon>Mucoromycotina</taxon>
        <taxon>Endogonomycetes</taxon>
        <taxon>Endogonales</taxon>
        <taxon>Endogonaceae</taxon>
        <taxon>Jimgerdemannia</taxon>
    </lineage>
</organism>
<evidence type="ECO:0000259" key="6">
    <source>
        <dbReference type="PROSITE" id="PS50850"/>
    </source>
</evidence>
<evidence type="ECO:0000313" key="8">
    <source>
        <dbReference type="Proteomes" id="UP000268093"/>
    </source>
</evidence>
<protein>
    <submittedName>
        <fullName evidence="7">Major facilitator superfamily domain-containing protein</fullName>
    </submittedName>
</protein>
<keyword evidence="4 5" id="KW-0472">Membrane</keyword>
<dbReference type="GO" id="GO:0046943">
    <property type="term" value="F:carboxylic acid transmembrane transporter activity"/>
    <property type="evidence" value="ECO:0007669"/>
    <property type="project" value="TreeGrafter"/>
</dbReference>
<proteinExistence type="predicted"/>
<dbReference type="SUPFAM" id="SSF103473">
    <property type="entry name" value="MFS general substrate transporter"/>
    <property type="match status" value="1"/>
</dbReference>
<feature type="transmembrane region" description="Helical" evidence="5">
    <location>
        <begin position="168"/>
        <end position="187"/>
    </location>
</feature>
<comment type="caution">
    <text evidence="7">The sequence shown here is derived from an EMBL/GenBank/DDBJ whole genome shotgun (WGS) entry which is preliminary data.</text>
</comment>
<dbReference type="Proteomes" id="UP000268093">
    <property type="component" value="Unassembled WGS sequence"/>
</dbReference>
<dbReference type="InterPro" id="IPR020846">
    <property type="entry name" value="MFS_dom"/>
</dbReference>
<dbReference type="PANTHER" id="PTHR23508">
    <property type="entry name" value="CARBOXYLIC ACID TRANSPORTER PROTEIN HOMOLOG"/>
    <property type="match status" value="1"/>
</dbReference>
<dbReference type="InterPro" id="IPR036259">
    <property type="entry name" value="MFS_trans_sf"/>
</dbReference>
<name>A0A432ZYB4_9FUNG</name>
<dbReference type="InterPro" id="IPR011701">
    <property type="entry name" value="MFS"/>
</dbReference>
<feature type="transmembrane region" description="Helical" evidence="5">
    <location>
        <begin position="283"/>
        <end position="304"/>
    </location>
</feature>
<keyword evidence="8" id="KW-1185">Reference proteome</keyword>
<dbReference type="PROSITE" id="PS00216">
    <property type="entry name" value="SUGAR_TRANSPORT_1"/>
    <property type="match status" value="1"/>
</dbReference>
<dbReference type="Pfam" id="PF07690">
    <property type="entry name" value="MFS_1"/>
    <property type="match status" value="1"/>
</dbReference>